<keyword evidence="1" id="KW-0812">Transmembrane</keyword>
<dbReference type="PANTHER" id="PTHR34821:SF3">
    <property type="entry name" value="MEMBRANE PROTEIN"/>
    <property type="match status" value="1"/>
</dbReference>
<evidence type="ECO:0000313" key="3">
    <source>
        <dbReference type="Proteomes" id="UP001199355"/>
    </source>
</evidence>
<dbReference type="GO" id="GO:0005886">
    <property type="term" value="C:plasma membrane"/>
    <property type="evidence" value="ECO:0007669"/>
    <property type="project" value="TreeGrafter"/>
</dbReference>
<dbReference type="RefSeq" id="WP_021916373.1">
    <property type="nucleotide sequence ID" value="NZ_JAJEQF010000001.1"/>
</dbReference>
<dbReference type="Pfam" id="PF04657">
    <property type="entry name" value="DMT_YdcZ"/>
    <property type="match status" value="1"/>
</dbReference>
<feature type="transmembrane region" description="Helical" evidence="1">
    <location>
        <begin position="28"/>
        <end position="52"/>
    </location>
</feature>
<dbReference type="Proteomes" id="UP001199355">
    <property type="component" value="Unassembled WGS sequence"/>
</dbReference>
<dbReference type="EMBL" id="JAJEQF010000001">
    <property type="protein sequence ID" value="MCC2166201.1"/>
    <property type="molecule type" value="Genomic_DNA"/>
</dbReference>
<keyword evidence="1" id="KW-1133">Transmembrane helix</keyword>
<proteinExistence type="predicted"/>
<dbReference type="PANTHER" id="PTHR34821">
    <property type="entry name" value="INNER MEMBRANE PROTEIN YDCZ"/>
    <property type="match status" value="1"/>
</dbReference>
<keyword evidence="1" id="KW-0472">Membrane</keyword>
<keyword evidence="3" id="KW-1185">Reference proteome</keyword>
<gene>
    <name evidence="2" type="ORF">LKD45_00550</name>
</gene>
<sequence length="143" mass="15219">MVGFLIAVLSGVLMSVQGIFNTQVTKASSIWSANVFVQATALLSCLAVWLAADRSNLFAVFRSEPKYLLLGGVLGAGITWTVIKAMAMLGPARAVLFIVVAQIAAAYLVELFGLFGVEKAAWEWRKAIGLAVAAVGIAVFQWK</sequence>
<accession>A0AAE3DML1</accession>
<evidence type="ECO:0000313" key="2">
    <source>
        <dbReference type="EMBL" id="MCC2166201.1"/>
    </source>
</evidence>
<evidence type="ECO:0000256" key="1">
    <source>
        <dbReference type="SAM" id="Phobius"/>
    </source>
</evidence>
<dbReference type="InterPro" id="IPR006750">
    <property type="entry name" value="YdcZ"/>
</dbReference>
<feature type="transmembrane region" description="Helical" evidence="1">
    <location>
        <begin position="67"/>
        <end position="89"/>
    </location>
</feature>
<feature type="transmembrane region" description="Helical" evidence="1">
    <location>
        <begin position="95"/>
        <end position="117"/>
    </location>
</feature>
<comment type="caution">
    <text evidence="2">The sequence shown here is derived from an EMBL/GenBank/DDBJ whole genome shotgun (WGS) entry which is preliminary data.</text>
</comment>
<dbReference type="AlphaFoldDB" id="A0AAE3DML1"/>
<name>A0AAE3DML1_9FIRM</name>
<reference evidence="2 3" key="1">
    <citation type="submission" date="2021-10" db="EMBL/GenBank/DDBJ databases">
        <title>Anaerobic single-cell dispensing facilitates the cultivation of human gut bacteria.</title>
        <authorList>
            <person name="Afrizal A."/>
        </authorList>
    </citation>
    <scope>NUCLEOTIDE SEQUENCE [LARGE SCALE GENOMIC DNA]</scope>
    <source>
        <strain evidence="2 3">CLA-AA-H244</strain>
    </source>
</reference>
<protein>
    <submittedName>
        <fullName evidence="2">DMT family transporter</fullName>
    </submittedName>
</protein>
<organism evidence="2 3">
    <name type="scientific">Gallintestinimicrobium propionicum</name>
    <dbReference type="NCBI Taxonomy" id="2981770"/>
    <lineage>
        <taxon>Bacteria</taxon>
        <taxon>Bacillati</taxon>
        <taxon>Bacillota</taxon>
        <taxon>Clostridia</taxon>
        <taxon>Lachnospirales</taxon>
        <taxon>Lachnospiraceae</taxon>
        <taxon>Gallintestinimicrobium</taxon>
    </lineage>
</organism>